<feature type="transmembrane region" description="Helical" evidence="1">
    <location>
        <begin position="252"/>
        <end position="271"/>
    </location>
</feature>
<feature type="transmembrane region" description="Helical" evidence="1">
    <location>
        <begin position="292"/>
        <end position="311"/>
    </location>
</feature>
<sequence length="601" mass="64395">MSTRSTAIARGVVIQVLAKFSALPLSLLTIAIATRYLGAEGYGIMAAAVVFAQTFEAFTELGVGTIIVRRVAGLGGNLERLVGMNISFSTAYALPLAIIAAIAGIGVYWGDFEQQAAVCVLAAGLIFTTVSSCFEPVFDVKVRYSSAASAEFLSRVLTLSAGASVAYFDWGLLAMCAVQIIPQALRLGIQWWGARRLTEIRWVVDWTEMWRLLKEAFPLTIISIIAVLYWRADGLLLSLLGTSEQVAGYYTALQIAFTLTLISQVFERSVLSTINETYNSDRDRFARAVDQGYRFLLLVGLPIAVIGWPLAHRMADIVGGEDGVGVFAGPPLQFFFIAVAMTFLSAIVSDGLIAAHEQRYLTTMSTINLAINIVGNIILIPRLGAVACGIMLIVTETIGVLASQWRLRRHGVHPLPFGYLLRLAPAGLLALGAIWLTYDLPLIVPMAAGGIAYFGGALLVGAIPAAMRNALLGALRPKSLDRMEAEAAGDDDGLGVAPSAPTVEPRVDPSGVGLDAATTVLPGMAPVPERRAPDEALDAETTQLGVTSSRPTVAAGTRTTSRRDFSDITDVPTMELDMAALQTLRMRQQGKYVDMRVIRRG</sequence>
<feature type="transmembrane region" description="Helical" evidence="1">
    <location>
        <begin position="216"/>
        <end position="232"/>
    </location>
</feature>
<keyword evidence="1" id="KW-0812">Transmembrane</keyword>
<evidence type="ECO:0000313" key="3">
    <source>
        <dbReference type="Proteomes" id="UP001595947"/>
    </source>
</evidence>
<name>A0ABV9YVY9_9PSEU</name>
<feature type="transmembrane region" description="Helical" evidence="1">
    <location>
        <begin position="384"/>
        <end position="405"/>
    </location>
</feature>
<protein>
    <submittedName>
        <fullName evidence="2">Flippase</fullName>
    </submittedName>
</protein>
<keyword evidence="3" id="KW-1185">Reference proteome</keyword>
<gene>
    <name evidence="2" type="ORF">ACFPBZ_25005</name>
</gene>
<organism evidence="2 3">
    <name type="scientific">Actinomycetospora atypica</name>
    <dbReference type="NCBI Taxonomy" id="1290095"/>
    <lineage>
        <taxon>Bacteria</taxon>
        <taxon>Bacillati</taxon>
        <taxon>Actinomycetota</taxon>
        <taxon>Actinomycetes</taxon>
        <taxon>Pseudonocardiales</taxon>
        <taxon>Pseudonocardiaceae</taxon>
        <taxon>Actinomycetospora</taxon>
    </lineage>
</organism>
<comment type="caution">
    <text evidence="2">The sequence shown here is derived from an EMBL/GenBank/DDBJ whole genome shotgun (WGS) entry which is preliminary data.</text>
</comment>
<accession>A0ABV9YVY9</accession>
<feature type="transmembrane region" description="Helical" evidence="1">
    <location>
        <begin position="115"/>
        <end position="134"/>
    </location>
</feature>
<dbReference type="PANTHER" id="PTHR43424:SF1">
    <property type="entry name" value="LOCUS PUTATIVE PROTEIN 1-RELATED"/>
    <property type="match status" value="1"/>
</dbReference>
<dbReference type="InterPro" id="IPR052556">
    <property type="entry name" value="PolySynth_Transporter"/>
</dbReference>
<feature type="transmembrane region" description="Helical" evidence="1">
    <location>
        <begin position="12"/>
        <end position="36"/>
    </location>
</feature>
<feature type="transmembrane region" description="Helical" evidence="1">
    <location>
        <begin position="360"/>
        <end position="378"/>
    </location>
</feature>
<proteinExistence type="predicted"/>
<dbReference type="Proteomes" id="UP001595947">
    <property type="component" value="Unassembled WGS sequence"/>
</dbReference>
<keyword evidence="1" id="KW-0472">Membrane</keyword>
<feature type="transmembrane region" description="Helical" evidence="1">
    <location>
        <begin position="442"/>
        <end position="466"/>
    </location>
</feature>
<dbReference type="PANTHER" id="PTHR43424">
    <property type="entry name" value="LOCUS PUTATIVE PROTEIN 1-RELATED"/>
    <property type="match status" value="1"/>
</dbReference>
<dbReference type="CDD" id="cd13128">
    <property type="entry name" value="MATE_Wzx_like"/>
    <property type="match status" value="1"/>
</dbReference>
<feature type="transmembrane region" description="Helical" evidence="1">
    <location>
        <begin position="417"/>
        <end position="436"/>
    </location>
</feature>
<feature type="transmembrane region" description="Helical" evidence="1">
    <location>
        <begin position="331"/>
        <end position="353"/>
    </location>
</feature>
<keyword evidence="1" id="KW-1133">Transmembrane helix</keyword>
<evidence type="ECO:0000313" key="2">
    <source>
        <dbReference type="EMBL" id="MFC5065500.1"/>
    </source>
</evidence>
<dbReference type="RefSeq" id="WP_378038830.1">
    <property type="nucleotide sequence ID" value="NZ_JBHSIV010000038.1"/>
</dbReference>
<reference evidence="3" key="1">
    <citation type="journal article" date="2019" name="Int. J. Syst. Evol. Microbiol.">
        <title>The Global Catalogue of Microorganisms (GCM) 10K type strain sequencing project: providing services to taxonomists for standard genome sequencing and annotation.</title>
        <authorList>
            <consortium name="The Broad Institute Genomics Platform"/>
            <consortium name="The Broad Institute Genome Sequencing Center for Infectious Disease"/>
            <person name="Wu L."/>
            <person name="Ma J."/>
        </authorList>
    </citation>
    <scope>NUCLEOTIDE SEQUENCE [LARGE SCALE GENOMIC DNA]</scope>
    <source>
        <strain evidence="3">CGMCC 4.7093</strain>
    </source>
</reference>
<evidence type="ECO:0000256" key="1">
    <source>
        <dbReference type="SAM" id="Phobius"/>
    </source>
</evidence>
<dbReference type="Pfam" id="PF13440">
    <property type="entry name" value="Polysacc_synt_3"/>
    <property type="match status" value="1"/>
</dbReference>
<dbReference type="EMBL" id="JBHSIV010000038">
    <property type="protein sequence ID" value="MFC5065500.1"/>
    <property type="molecule type" value="Genomic_DNA"/>
</dbReference>
<feature type="transmembrane region" description="Helical" evidence="1">
    <location>
        <begin position="89"/>
        <end position="109"/>
    </location>
</feature>